<name>C1BT95_LEPSM</name>
<dbReference type="Pfam" id="PF22782">
    <property type="entry name" value="SDE2"/>
    <property type="match status" value="1"/>
</dbReference>
<organism evidence="11">
    <name type="scientific">Lepeophtheirus salmonis</name>
    <name type="common">Salmon louse</name>
    <name type="synonym">Caligus salmonis</name>
    <dbReference type="NCBI Taxonomy" id="72036"/>
    <lineage>
        <taxon>Eukaryota</taxon>
        <taxon>Metazoa</taxon>
        <taxon>Ecdysozoa</taxon>
        <taxon>Arthropoda</taxon>
        <taxon>Crustacea</taxon>
        <taxon>Multicrustacea</taxon>
        <taxon>Hexanauplia</taxon>
        <taxon>Copepoda</taxon>
        <taxon>Siphonostomatoida</taxon>
        <taxon>Caligidae</taxon>
        <taxon>Lepeophtheirus</taxon>
    </lineage>
</organism>
<dbReference type="InterPro" id="IPR051421">
    <property type="entry name" value="RNA_Proc_DNA_Dmg_Regulator"/>
</dbReference>
<keyword evidence="7" id="KW-0539">Nucleus</keyword>
<evidence type="ECO:0000256" key="4">
    <source>
        <dbReference type="ARBA" id="ARBA00022490"/>
    </source>
</evidence>
<evidence type="ECO:0000256" key="6">
    <source>
        <dbReference type="ARBA" id="ARBA00023187"/>
    </source>
</evidence>
<evidence type="ECO:0000256" key="3">
    <source>
        <dbReference type="ARBA" id="ARBA00008726"/>
    </source>
</evidence>
<evidence type="ECO:0000256" key="2">
    <source>
        <dbReference type="ARBA" id="ARBA00004496"/>
    </source>
</evidence>
<protein>
    <submittedName>
        <fullName evidence="11">C1orf55 homolog</fullName>
    </submittedName>
</protein>
<evidence type="ECO:0000256" key="9">
    <source>
        <dbReference type="SAM" id="MobiDB-lite"/>
    </source>
</evidence>
<feature type="compositionally biased region" description="Basic and acidic residues" evidence="9">
    <location>
        <begin position="143"/>
        <end position="161"/>
    </location>
</feature>
<evidence type="ECO:0000256" key="5">
    <source>
        <dbReference type="ARBA" id="ARBA00022664"/>
    </source>
</evidence>
<dbReference type="GO" id="GO:0006397">
    <property type="term" value="P:mRNA processing"/>
    <property type="evidence" value="ECO:0007669"/>
    <property type="project" value="UniProtKB-KW"/>
</dbReference>
<evidence type="ECO:0000256" key="7">
    <source>
        <dbReference type="ARBA" id="ARBA00023242"/>
    </source>
</evidence>
<feature type="domain" description="SDE2-like" evidence="10">
    <location>
        <begin position="69"/>
        <end position="169"/>
    </location>
</feature>
<accession>C1BT95</accession>
<keyword evidence="4" id="KW-0963">Cytoplasm</keyword>
<dbReference type="EMBL" id="BT077824">
    <property type="protein sequence ID" value="ACO12248.1"/>
    <property type="molecule type" value="mRNA"/>
</dbReference>
<dbReference type="OrthoDB" id="547031at2759"/>
<evidence type="ECO:0000313" key="11">
    <source>
        <dbReference type="EMBL" id="ACO12248.1"/>
    </source>
</evidence>
<gene>
    <name evidence="11" type="primary">CA055</name>
</gene>
<evidence type="ECO:0000256" key="1">
    <source>
        <dbReference type="ARBA" id="ARBA00004123"/>
    </source>
</evidence>
<dbReference type="GO" id="GO:0005634">
    <property type="term" value="C:nucleus"/>
    <property type="evidence" value="ECO:0007669"/>
    <property type="project" value="UniProtKB-SubCell"/>
</dbReference>
<keyword evidence="5" id="KW-0507">mRNA processing</keyword>
<feature type="region of interest" description="Disordered" evidence="9">
    <location>
        <begin position="185"/>
        <end position="207"/>
    </location>
</feature>
<dbReference type="AlphaFoldDB" id="C1BT95"/>
<feature type="region of interest" description="Disordered" evidence="9">
    <location>
        <begin position="142"/>
        <end position="161"/>
    </location>
</feature>
<proteinExistence type="evidence at transcript level"/>
<keyword evidence="6" id="KW-0508">mRNA splicing</keyword>
<dbReference type="GO" id="GO:0005737">
    <property type="term" value="C:cytoplasm"/>
    <property type="evidence" value="ECO:0007669"/>
    <property type="project" value="UniProtKB-SubCell"/>
</dbReference>
<feature type="compositionally biased region" description="Basic and acidic residues" evidence="9">
    <location>
        <begin position="187"/>
        <end position="197"/>
    </location>
</feature>
<evidence type="ECO:0000256" key="8">
    <source>
        <dbReference type="ARBA" id="ARBA00023306"/>
    </source>
</evidence>
<dbReference type="PANTHER" id="PTHR12786">
    <property type="entry name" value="SPLICING FACTOR SF3A-RELATED"/>
    <property type="match status" value="1"/>
</dbReference>
<sequence length="231" mass="26013">MVLLKVQGQCFWRDAQNLADLHKEIIENKDLHFYDWDNCQFYSYGKPLRDVEASFAPNSTVEAVWGLVGGKGGFGSMLRALGAQIEKTTNKDACRDLSGRRLRDINDEEKLKDWIAKQGDREREAAEKKEGKLEKLRRIANGETKHEFHDPDYEKSREETAEKVHEAFAHAIGLKKVELLPKVSSDALKRKSGEKESSGPVAKKRGAVFIGVDISDSDLESSSDEEDDNST</sequence>
<dbReference type="InterPro" id="IPR053822">
    <property type="entry name" value="SDE2-like_dom"/>
</dbReference>
<dbReference type="PANTHER" id="PTHR12786:SF1">
    <property type="entry name" value="SPLICING REGULATOR SDE2"/>
    <property type="match status" value="1"/>
</dbReference>
<keyword evidence="8" id="KW-0131">Cell cycle</keyword>
<dbReference type="GO" id="GO:0008380">
    <property type="term" value="P:RNA splicing"/>
    <property type="evidence" value="ECO:0007669"/>
    <property type="project" value="UniProtKB-KW"/>
</dbReference>
<reference evidence="11" key="1">
    <citation type="submission" date="2009-06" db="EMBL/GenBank/DDBJ databases">
        <title>Lepeophtheirus salmonis ESTs and full-length cDNAs.</title>
        <authorList>
            <person name="Yasuike M."/>
            <person name="von Schalburg K."/>
            <person name="Cooper G."/>
            <person name="Leong J."/>
            <person name="Jones S.R.M."/>
            <person name="Koop B.F."/>
        </authorList>
    </citation>
    <scope>NUCLEOTIDE SEQUENCE</scope>
    <source>
        <strain evidence="11">Pacific form</strain>
        <tissue evidence="11">Whole</tissue>
    </source>
</reference>
<comment type="similarity">
    <text evidence="3">Belongs to the SDE2 family.</text>
</comment>
<comment type="subcellular location">
    <subcellularLocation>
        <location evidence="2">Cytoplasm</location>
    </subcellularLocation>
    <subcellularLocation>
        <location evidence="1">Nucleus</location>
    </subcellularLocation>
</comment>
<evidence type="ECO:0000259" key="10">
    <source>
        <dbReference type="Pfam" id="PF22782"/>
    </source>
</evidence>